<keyword evidence="7" id="KW-0406">Ion transport</keyword>
<evidence type="ECO:0000256" key="3">
    <source>
        <dbReference type="ARBA" id="ARBA00022449"/>
    </source>
</evidence>
<feature type="transmembrane region" description="Helical" evidence="11">
    <location>
        <begin position="131"/>
        <end position="150"/>
    </location>
</feature>
<feature type="region of interest" description="Disordered" evidence="10">
    <location>
        <begin position="238"/>
        <end position="259"/>
    </location>
</feature>
<evidence type="ECO:0000256" key="11">
    <source>
        <dbReference type="SAM" id="Phobius"/>
    </source>
</evidence>
<dbReference type="EMBL" id="JAAAID010000196">
    <property type="protein sequence ID" value="KAG0020794.1"/>
    <property type="molecule type" value="Genomic_DNA"/>
</dbReference>
<evidence type="ECO:0000256" key="1">
    <source>
        <dbReference type="ARBA" id="ARBA00004141"/>
    </source>
</evidence>
<feature type="domain" description="Cation/H+ exchanger transmembrane" evidence="12">
    <location>
        <begin position="295"/>
        <end position="461"/>
    </location>
</feature>
<feature type="transmembrane region" description="Helical" evidence="11">
    <location>
        <begin position="162"/>
        <end position="183"/>
    </location>
</feature>
<dbReference type="GO" id="GO:1902600">
    <property type="term" value="P:proton transmembrane transport"/>
    <property type="evidence" value="ECO:0007669"/>
    <property type="project" value="InterPro"/>
</dbReference>
<dbReference type="Proteomes" id="UP000703661">
    <property type="component" value="Unassembled WGS sequence"/>
</dbReference>
<sequence>MKSYSPELAYYCLFLVSLWLSGTLLEELLQCRLLGELLIGIVFGNLGSLLPEDKSTLILAGEVGVLGLIFEAGLGTDIHKILRAGPRGTLVALIGTIVPLATGFGFISAIVKFPSLQDPDPEKPISVKTEALASGAALASTSIACAIATMKQRGMLETPLGTLITTAAMIDDVVSLVLLSIVSGIGNLASGEETGSGIEPMTIIQPIVASLGIIAFGFIACNVAAKFHGWRSSTQVVGLPTEQTPEQEPEQEYTSTSISEYEAKETCETNEVRKTKSRRSAVQSRAILVYKTFAPTIKLATMIITGFGFSILTEYLGSSRLLGAFVAGVFFSSFHSLKALYDENIEHKLQPAMSAIFFATIGFAIPLTKILDPTLFGWGIAYTVIASFSKLITAVLVPSSPQPADGRRQRSNDRWVVGTAMIARGELGLLMVQQALLQGVMGESVMIVTTWSIVLCTLIGIGALGFVMNRA</sequence>
<feature type="transmembrane region" description="Helical" evidence="11">
    <location>
        <begin position="376"/>
        <end position="397"/>
    </location>
</feature>
<dbReference type="InterPro" id="IPR038770">
    <property type="entry name" value="Na+/solute_symporter_sf"/>
</dbReference>
<reference evidence="13" key="1">
    <citation type="journal article" date="2020" name="Fungal Divers.">
        <title>Resolving the Mortierellaceae phylogeny through synthesis of multi-gene phylogenetics and phylogenomics.</title>
        <authorList>
            <person name="Vandepol N."/>
            <person name="Liber J."/>
            <person name="Desiro A."/>
            <person name="Na H."/>
            <person name="Kennedy M."/>
            <person name="Barry K."/>
            <person name="Grigoriev I.V."/>
            <person name="Miller A.N."/>
            <person name="O'Donnell K."/>
            <person name="Stajich J.E."/>
            <person name="Bonito G."/>
        </authorList>
    </citation>
    <scope>NUCLEOTIDE SEQUENCE</scope>
    <source>
        <strain evidence="13">NRRL 2769</strain>
    </source>
</reference>
<dbReference type="GO" id="GO:0006814">
    <property type="term" value="P:sodium ion transport"/>
    <property type="evidence" value="ECO:0007669"/>
    <property type="project" value="UniProtKB-KW"/>
</dbReference>
<accession>A0A9P6N1W7</accession>
<evidence type="ECO:0000256" key="9">
    <source>
        <dbReference type="ARBA" id="ARBA00023201"/>
    </source>
</evidence>
<organism evidence="13 14">
    <name type="scientific">Entomortierella chlamydospora</name>
    <dbReference type="NCBI Taxonomy" id="101097"/>
    <lineage>
        <taxon>Eukaryota</taxon>
        <taxon>Fungi</taxon>
        <taxon>Fungi incertae sedis</taxon>
        <taxon>Mucoromycota</taxon>
        <taxon>Mortierellomycotina</taxon>
        <taxon>Mortierellomycetes</taxon>
        <taxon>Mortierellales</taxon>
        <taxon>Mortierellaceae</taxon>
        <taxon>Entomortierella</taxon>
    </lineage>
</organism>
<protein>
    <recommendedName>
        <fullName evidence="12">Cation/H+ exchanger transmembrane domain-containing protein</fullName>
    </recommendedName>
</protein>
<evidence type="ECO:0000256" key="2">
    <source>
        <dbReference type="ARBA" id="ARBA00022448"/>
    </source>
</evidence>
<feature type="transmembrane region" description="Helical" evidence="11">
    <location>
        <begin position="90"/>
        <end position="111"/>
    </location>
</feature>
<gene>
    <name evidence="13" type="ORF">BGZ80_003590</name>
</gene>
<keyword evidence="6" id="KW-0915">Sodium</keyword>
<feature type="transmembrane region" description="Helical" evidence="11">
    <location>
        <begin position="352"/>
        <end position="370"/>
    </location>
</feature>
<evidence type="ECO:0000256" key="4">
    <source>
        <dbReference type="ARBA" id="ARBA00022692"/>
    </source>
</evidence>
<dbReference type="PANTHER" id="PTHR43562:SF3">
    <property type="entry name" value="SODIUM ION_PROTON EXCHANGER (EUROFUNG)"/>
    <property type="match status" value="1"/>
</dbReference>
<dbReference type="Pfam" id="PF00999">
    <property type="entry name" value="Na_H_Exchanger"/>
    <property type="match status" value="2"/>
</dbReference>
<evidence type="ECO:0000259" key="12">
    <source>
        <dbReference type="Pfam" id="PF00999"/>
    </source>
</evidence>
<keyword evidence="9" id="KW-0739">Sodium transport</keyword>
<evidence type="ECO:0000313" key="14">
    <source>
        <dbReference type="Proteomes" id="UP000703661"/>
    </source>
</evidence>
<evidence type="ECO:0000256" key="10">
    <source>
        <dbReference type="SAM" id="MobiDB-lite"/>
    </source>
</evidence>
<name>A0A9P6N1W7_9FUNG</name>
<feature type="transmembrane region" description="Helical" evidence="11">
    <location>
        <begin position="288"/>
        <end position="309"/>
    </location>
</feature>
<evidence type="ECO:0000256" key="6">
    <source>
        <dbReference type="ARBA" id="ARBA00023053"/>
    </source>
</evidence>
<keyword evidence="4 11" id="KW-0812">Transmembrane</keyword>
<dbReference type="PANTHER" id="PTHR43562">
    <property type="entry name" value="NAPA-TYPE SODIUM/HYDROGEN ANTIPORTER"/>
    <property type="match status" value="1"/>
</dbReference>
<feature type="transmembrane region" description="Helical" evidence="11">
    <location>
        <begin position="203"/>
        <end position="225"/>
    </location>
</feature>
<dbReference type="Gene3D" id="1.20.1530.20">
    <property type="match status" value="2"/>
</dbReference>
<dbReference type="GO" id="GO:0016020">
    <property type="term" value="C:membrane"/>
    <property type="evidence" value="ECO:0007669"/>
    <property type="project" value="UniProtKB-SubCell"/>
</dbReference>
<dbReference type="GO" id="GO:0015297">
    <property type="term" value="F:antiporter activity"/>
    <property type="evidence" value="ECO:0007669"/>
    <property type="project" value="UniProtKB-KW"/>
</dbReference>
<evidence type="ECO:0000313" key="13">
    <source>
        <dbReference type="EMBL" id="KAG0020794.1"/>
    </source>
</evidence>
<feature type="transmembrane region" description="Helical" evidence="11">
    <location>
        <begin position="6"/>
        <end position="26"/>
    </location>
</feature>
<feature type="domain" description="Cation/H+ exchanger transmembrane" evidence="12">
    <location>
        <begin position="19"/>
        <end position="228"/>
    </location>
</feature>
<keyword evidence="14" id="KW-1185">Reference proteome</keyword>
<dbReference type="AlphaFoldDB" id="A0A9P6N1W7"/>
<keyword evidence="8 11" id="KW-0472">Membrane</keyword>
<proteinExistence type="predicted"/>
<keyword evidence="5 11" id="KW-1133">Transmembrane helix</keyword>
<keyword evidence="3" id="KW-0050">Antiport</keyword>
<feature type="transmembrane region" description="Helical" evidence="11">
    <location>
        <begin position="448"/>
        <end position="468"/>
    </location>
</feature>
<comment type="caution">
    <text evidence="13">The sequence shown here is derived from an EMBL/GenBank/DDBJ whole genome shotgun (WGS) entry which is preliminary data.</text>
</comment>
<evidence type="ECO:0000256" key="7">
    <source>
        <dbReference type="ARBA" id="ARBA00023065"/>
    </source>
</evidence>
<evidence type="ECO:0000256" key="8">
    <source>
        <dbReference type="ARBA" id="ARBA00023136"/>
    </source>
</evidence>
<comment type="subcellular location">
    <subcellularLocation>
        <location evidence="1">Membrane</location>
        <topology evidence="1">Multi-pass membrane protein</topology>
    </subcellularLocation>
</comment>
<dbReference type="OrthoDB" id="1288932at2759"/>
<feature type="transmembrane region" description="Helical" evidence="11">
    <location>
        <begin position="57"/>
        <end position="78"/>
    </location>
</feature>
<keyword evidence="2" id="KW-0813">Transport</keyword>
<dbReference type="InterPro" id="IPR006153">
    <property type="entry name" value="Cation/H_exchanger_TM"/>
</dbReference>
<evidence type="ECO:0000256" key="5">
    <source>
        <dbReference type="ARBA" id="ARBA00022989"/>
    </source>
</evidence>